<dbReference type="AlphaFoldDB" id="A0A8C9Q592"/>
<evidence type="ECO:0000256" key="7">
    <source>
        <dbReference type="ARBA" id="ARBA00023137"/>
    </source>
</evidence>
<evidence type="ECO:0000256" key="4">
    <source>
        <dbReference type="ARBA" id="ARBA00022741"/>
    </source>
</evidence>
<reference evidence="9" key="1">
    <citation type="submission" date="2025-08" db="UniProtKB">
        <authorList>
            <consortium name="Ensembl"/>
        </authorList>
    </citation>
    <scope>IDENTIFICATION</scope>
</reference>
<feature type="domain" description="ACK/TNK-like SAM" evidence="8">
    <location>
        <begin position="10"/>
        <end position="65"/>
    </location>
</feature>
<reference evidence="9" key="2">
    <citation type="submission" date="2025-09" db="UniProtKB">
        <authorList>
            <consortium name="Ensembl"/>
        </authorList>
    </citation>
    <scope>IDENTIFICATION</scope>
</reference>
<sequence length="86" mass="9915">MLPEAGSLWLLRLLRDIQLAQFYRPILEELNVTRPEHFDFVKPEDLDGIGMGRPAQRRLAEALKRHRLGVKSKNWVYKVCDGDGGI</sequence>
<evidence type="ECO:0000256" key="6">
    <source>
        <dbReference type="ARBA" id="ARBA00022840"/>
    </source>
</evidence>
<dbReference type="GO" id="GO:0004715">
    <property type="term" value="F:non-membrane spanning protein tyrosine kinase activity"/>
    <property type="evidence" value="ECO:0007669"/>
    <property type="project" value="UniProtKB-EC"/>
</dbReference>
<name>A0A8C9Q592_SPEDA</name>
<keyword evidence="10" id="KW-1185">Reference proteome</keyword>
<keyword evidence="3" id="KW-0808">Transferase</keyword>
<dbReference type="Proteomes" id="UP000694422">
    <property type="component" value="Unplaced"/>
</dbReference>
<dbReference type="Ensembl" id="ENSSDAT00000018873.1">
    <property type="protein sequence ID" value="ENSSDAP00000016615.1"/>
    <property type="gene ID" value="ENSSDAG00000015037.1"/>
</dbReference>
<evidence type="ECO:0000256" key="3">
    <source>
        <dbReference type="ARBA" id="ARBA00022679"/>
    </source>
</evidence>
<evidence type="ECO:0000256" key="5">
    <source>
        <dbReference type="ARBA" id="ARBA00022777"/>
    </source>
</evidence>
<keyword evidence="7" id="KW-0829">Tyrosine-protein kinase</keyword>
<organism evidence="9 10">
    <name type="scientific">Spermophilus dauricus</name>
    <name type="common">Daurian ground squirrel</name>
    <dbReference type="NCBI Taxonomy" id="99837"/>
    <lineage>
        <taxon>Eukaryota</taxon>
        <taxon>Metazoa</taxon>
        <taxon>Chordata</taxon>
        <taxon>Craniata</taxon>
        <taxon>Vertebrata</taxon>
        <taxon>Euteleostomi</taxon>
        <taxon>Mammalia</taxon>
        <taxon>Eutheria</taxon>
        <taxon>Euarchontoglires</taxon>
        <taxon>Glires</taxon>
        <taxon>Rodentia</taxon>
        <taxon>Sciuromorpha</taxon>
        <taxon>Sciuridae</taxon>
        <taxon>Xerinae</taxon>
        <taxon>Marmotini</taxon>
        <taxon>Spermophilus</taxon>
    </lineage>
</organism>
<dbReference type="InterPro" id="IPR055175">
    <property type="entry name" value="ACK/TNK-like_SAM"/>
</dbReference>
<protein>
    <recommendedName>
        <fullName evidence="1">non-specific protein-tyrosine kinase</fullName>
        <ecNumber evidence="1">2.7.10.2</ecNumber>
    </recommendedName>
</protein>
<accession>A0A8C9Q592</accession>
<proteinExistence type="predicted"/>
<dbReference type="Pfam" id="PF22931">
    <property type="entry name" value="SAM_TNK"/>
    <property type="match status" value="1"/>
</dbReference>
<keyword evidence="2" id="KW-0728">SH3 domain</keyword>
<keyword evidence="6" id="KW-0067">ATP-binding</keyword>
<dbReference type="CDD" id="cd09539">
    <property type="entry name" value="SAM_TNK-like"/>
    <property type="match status" value="1"/>
</dbReference>
<evidence type="ECO:0000313" key="10">
    <source>
        <dbReference type="Proteomes" id="UP000694422"/>
    </source>
</evidence>
<evidence type="ECO:0000256" key="2">
    <source>
        <dbReference type="ARBA" id="ARBA00022443"/>
    </source>
</evidence>
<evidence type="ECO:0000259" key="8">
    <source>
        <dbReference type="Pfam" id="PF22931"/>
    </source>
</evidence>
<dbReference type="GO" id="GO:0005524">
    <property type="term" value="F:ATP binding"/>
    <property type="evidence" value="ECO:0007669"/>
    <property type="project" value="UniProtKB-KW"/>
</dbReference>
<dbReference type="EC" id="2.7.10.2" evidence="1"/>
<evidence type="ECO:0000256" key="1">
    <source>
        <dbReference type="ARBA" id="ARBA00011903"/>
    </source>
</evidence>
<keyword evidence="5" id="KW-0418">Kinase</keyword>
<evidence type="ECO:0000313" key="9">
    <source>
        <dbReference type="Ensembl" id="ENSSDAP00000016615.1"/>
    </source>
</evidence>
<dbReference type="InterPro" id="IPR049587">
    <property type="entry name" value="TNK-like_SAM"/>
</dbReference>
<keyword evidence="4" id="KW-0547">Nucleotide-binding</keyword>